<gene>
    <name evidence="8" type="ORF">CTI12_AA480060</name>
</gene>
<feature type="region of interest" description="Disordered" evidence="6">
    <location>
        <begin position="69"/>
        <end position="94"/>
    </location>
</feature>
<keyword evidence="5" id="KW-0539">Nucleus</keyword>
<dbReference type="InterPro" id="IPR044810">
    <property type="entry name" value="WRKY_plant"/>
</dbReference>
<dbReference type="PROSITE" id="PS50811">
    <property type="entry name" value="WRKY"/>
    <property type="match status" value="1"/>
</dbReference>
<evidence type="ECO:0000256" key="4">
    <source>
        <dbReference type="ARBA" id="ARBA00023163"/>
    </source>
</evidence>
<keyword evidence="4" id="KW-0804">Transcription</keyword>
<reference evidence="8 9" key="1">
    <citation type="journal article" date="2018" name="Mol. Plant">
        <title>The genome of Artemisia annua provides insight into the evolution of Asteraceae family and artemisinin biosynthesis.</title>
        <authorList>
            <person name="Shen Q."/>
            <person name="Zhang L."/>
            <person name="Liao Z."/>
            <person name="Wang S."/>
            <person name="Yan T."/>
            <person name="Shi P."/>
            <person name="Liu M."/>
            <person name="Fu X."/>
            <person name="Pan Q."/>
            <person name="Wang Y."/>
            <person name="Lv Z."/>
            <person name="Lu X."/>
            <person name="Zhang F."/>
            <person name="Jiang W."/>
            <person name="Ma Y."/>
            <person name="Chen M."/>
            <person name="Hao X."/>
            <person name="Li L."/>
            <person name="Tang Y."/>
            <person name="Lv G."/>
            <person name="Zhou Y."/>
            <person name="Sun X."/>
            <person name="Brodelius P.E."/>
            <person name="Rose J.K.C."/>
            <person name="Tang K."/>
        </authorList>
    </citation>
    <scope>NUCLEOTIDE SEQUENCE [LARGE SCALE GENOMIC DNA]</scope>
    <source>
        <strain evidence="9">cv. Huhao1</strain>
        <tissue evidence="8">Leaf</tissue>
    </source>
</reference>
<evidence type="ECO:0000256" key="6">
    <source>
        <dbReference type="SAM" id="MobiDB-lite"/>
    </source>
</evidence>
<comment type="subcellular location">
    <subcellularLocation>
        <location evidence="1">Nucleus</location>
    </subcellularLocation>
</comment>
<keyword evidence="9" id="KW-1185">Reference proteome</keyword>
<comment type="caution">
    <text evidence="8">The sequence shown here is derived from an EMBL/GenBank/DDBJ whole genome shotgun (WGS) entry which is preliminary data.</text>
</comment>
<keyword evidence="2" id="KW-0805">Transcription regulation</keyword>
<dbReference type="InterPro" id="IPR036576">
    <property type="entry name" value="WRKY_dom_sf"/>
</dbReference>
<name>A0A2U1LKV2_ARTAN</name>
<dbReference type="Proteomes" id="UP000245207">
    <property type="component" value="Unassembled WGS sequence"/>
</dbReference>
<dbReference type="PANTHER" id="PTHR31282">
    <property type="entry name" value="WRKY TRANSCRIPTION FACTOR 21-RELATED"/>
    <property type="match status" value="1"/>
</dbReference>
<dbReference type="OrthoDB" id="2021064at2759"/>
<dbReference type="SUPFAM" id="SSF118290">
    <property type="entry name" value="WRKY DNA-binding domain"/>
    <property type="match status" value="1"/>
</dbReference>
<dbReference type="Gene3D" id="2.20.25.80">
    <property type="entry name" value="WRKY domain"/>
    <property type="match status" value="1"/>
</dbReference>
<evidence type="ECO:0000256" key="5">
    <source>
        <dbReference type="ARBA" id="ARBA00023242"/>
    </source>
</evidence>
<evidence type="ECO:0000256" key="2">
    <source>
        <dbReference type="ARBA" id="ARBA00023015"/>
    </source>
</evidence>
<keyword evidence="3 8" id="KW-0238">DNA-binding</keyword>
<dbReference type="SMART" id="SM00774">
    <property type="entry name" value="WRKY"/>
    <property type="match status" value="1"/>
</dbReference>
<dbReference type="EMBL" id="PKPP01008849">
    <property type="protein sequence ID" value="PWA49615.1"/>
    <property type="molecule type" value="Genomic_DNA"/>
</dbReference>
<dbReference type="AlphaFoldDB" id="A0A2U1LKV2"/>
<feature type="domain" description="WRKY" evidence="7">
    <location>
        <begin position="122"/>
        <end position="185"/>
    </location>
</feature>
<accession>A0A2U1LKV2</accession>
<evidence type="ECO:0000256" key="3">
    <source>
        <dbReference type="ARBA" id="ARBA00023125"/>
    </source>
</evidence>
<organism evidence="8 9">
    <name type="scientific">Artemisia annua</name>
    <name type="common">Sweet wormwood</name>
    <dbReference type="NCBI Taxonomy" id="35608"/>
    <lineage>
        <taxon>Eukaryota</taxon>
        <taxon>Viridiplantae</taxon>
        <taxon>Streptophyta</taxon>
        <taxon>Embryophyta</taxon>
        <taxon>Tracheophyta</taxon>
        <taxon>Spermatophyta</taxon>
        <taxon>Magnoliopsida</taxon>
        <taxon>eudicotyledons</taxon>
        <taxon>Gunneridae</taxon>
        <taxon>Pentapetalae</taxon>
        <taxon>asterids</taxon>
        <taxon>campanulids</taxon>
        <taxon>Asterales</taxon>
        <taxon>Asteraceae</taxon>
        <taxon>Asteroideae</taxon>
        <taxon>Anthemideae</taxon>
        <taxon>Artemisiinae</taxon>
        <taxon>Artemisia</taxon>
    </lineage>
</organism>
<proteinExistence type="predicted"/>
<dbReference type="GO" id="GO:0043565">
    <property type="term" value="F:sequence-specific DNA binding"/>
    <property type="evidence" value="ECO:0007669"/>
    <property type="project" value="InterPro"/>
</dbReference>
<dbReference type="InterPro" id="IPR003657">
    <property type="entry name" value="WRKY_dom"/>
</dbReference>
<dbReference type="Pfam" id="PF03106">
    <property type="entry name" value="WRKY"/>
    <property type="match status" value="1"/>
</dbReference>
<feature type="compositionally biased region" description="Polar residues" evidence="6">
    <location>
        <begin position="69"/>
        <end position="87"/>
    </location>
</feature>
<evidence type="ECO:0000259" key="7">
    <source>
        <dbReference type="PROSITE" id="PS50811"/>
    </source>
</evidence>
<dbReference type="STRING" id="35608.A0A2U1LKV2"/>
<dbReference type="GO" id="GO:0003700">
    <property type="term" value="F:DNA-binding transcription factor activity"/>
    <property type="evidence" value="ECO:0007669"/>
    <property type="project" value="InterPro"/>
</dbReference>
<evidence type="ECO:0000313" key="9">
    <source>
        <dbReference type="Proteomes" id="UP000245207"/>
    </source>
</evidence>
<evidence type="ECO:0000313" key="8">
    <source>
        <dbReference type="EMBL" id="PWA49615.1"/>
    </source>
</evidence>
<dbReference type="GO" id="GO:0005634">
    <property type="term" value="C:nucleus"/>
    <property type="evidence" value="ECO:0007669"/>
    <property type="project" value="UniProtKB-SubCell"/>
</dbReference>
<protein>
    <submittedName>
        <fullName evidence="8">DNA-binding WRKY</fullName>
    </submittedName>
</protein>
<evidence type="ECO:0000256" key="1">
    <source>
        <dbReference type="ARBA" id="ARBA00004123"/>
    </source>
</evidence>
<sequence length="397" mass="44940">MGSPNWPETLPSNRIQAMQTLFQGEEWINKLRDVYRWSDNVEPDSKLIDVVALQILEMFENTLSIIGSHSSNKSRSDLQSPNTSNGLKSEISDESPKSTVIPVKIKRGCYKRRKDSWTSTKVTSVLIDDGHAWRKYGQKEIHNTKHQRSYYRCTYKLDQGCQATKQVQKIGDKPPNYKITYFGNHICKNLQRAPPIILDSTDPRDSSIFLNFETPKEVIEKKQVNPYFPTMIHEHEWAFPSTGDSNHKQSVPSNAYHSCDSFAHVSHSPLASNFAMSSGMDPEDRCSFAMESVDSMAATANSTEIGSLVLLNQLMAFNIFMGFYGMVNGMAHEENVGERLGNRYSPGRPGFEKEMGRTQFICSVSFLSYVTALKVRHKPIVPIAWQHGFSKMFLSAS</sequence>